<proteinExistence type="predicted"/>
<dbReference type="EMBL" id="KJ489398">
    <property type="protein sequence ID" value="AHZ09786.1"/>
    <property type="molecule type" value="Genomic_DNA"/>
</dbReference>
<organism evidence="1 2">
    <name type="scientific">Bacillus phage Evoli</name>
    <dbReference type="NCBI Taxonomy" id="1486658"/>
    <lineage>
        <taxon>Viruses</taxon>
        <taxon>Duplodnaviria</taxon>
        <taxon>Heunggongvirae</taxon>
        <taxon>Uroviricota</taxon>
        <taxon>Caudoviricetes</taxon>
        <taxon>Herelleviridae</taxon>
        <taxon>Bastillevirinae</taxon>
        <taxon>Bastillevirus</taxon>
        <taxon>Bastillevirus evoli</taxon>
    </lineage>
</organism>
<protein>
    <recommendedName>
        <fullName evidence="3">Tail fiber protein</fullName>
    </recommendedName>
</protein>
<name>A0A024B0U4_9CAUD</name>
<reference evidence="2" key="1">
    <citation type="submission" date="2014-09" db="EMBL/GenBank/DDBJ databases">
        <authorList>
            <person name="Sauder A.B."/>
            <person name="McKenzie Q.R."/>
            <person name="Temple L.M."/>
            <person name="Alexis B.K."/>
            <person name="Al-Atrache Z."/>
            <person name="Lewis L.O."/>
            <person name="Loesser-Casey K.E."/>
            <person name="Mitchell K.J."/>
        </authorList>
    </citation>
    <scope>NUCLEOTIDE SEQUENCE [LARGE SCALE GENOMIC DNA]</scope>
</reference>
<accession>A0A024B0U4</accession>
<dbReference type="Proteomes" id="UP000026901">
    <property type="component" value="Segment"/>
</dbReference>
<keyword evidence="2" id="KW-1185">Reference proteome</keyword>
<dbReference type="KEGG" id="vg:19525403"/>
<evidence type="ECO:0008006" key="3">
    <source>
        <dbReference type="Google" id="ProtNLM"/>
    </source>
</evidence>
<evidence type="ECO:0000313" key="2">
    <source>
        <dbReference type="Proteomes" id="UP000026901"/>
    </source>
</evidence>
<dbReference type="RefSeq" id="YP_009035583.1">
    <property type="nucleotide sequence ID" value="NC_024207.1"/>
</dbReference>
<sequence>MLRDGMYDGSPEKRMRDVEEGLTKTVKTVNGKAPDINGNVSVDGAPTGDFATKDDIKGMVKSVNGKAADAAGNVTITIPSTSGFIKQINGATPDGNGKVTGFVQTVNGVNPDATGKVSVPLITSGTTAQRPTTGTYVGQPFFDTTLNKPIWRNKDNNGWVDATGAAVV</sequence>
<dbReference type="OrthoDB" id="13797at10239"/>
<evidence type="ECO:0000313" key="1">
    <source>
        <dbReference type="EMBL" id="AHZ09786.1"/>
    </source>
</evidence>
<dbReference type="GeneID" id="19525403"/>